<dbReference type="AlphaFoldDB" id="E0VG97"/>
<proteinExistence type="inferred from homology"/>
<comment type="subcellular location">
    <subcellularLocation>
        <location evidence="2">Mitochondrion inner membrane</location>
        <topology evidence="2">Single-pass membrane protein</topology>
    </subcellularLocation>
</comment>
<sequence length="158" mass="18550">MAALVSFRNISIRRIIPRNEKFFCRLISTSKEKKESNDACPPPNNGHLKIPDFSKPSESKNWISYGYNYHDKEDDRFRMHVSCFCIVTIGFVCTGFLYLYSPSTQNRSWFQREAFIRLHEREQLGLDPIDPNYVDPSKINLPPDDEIGEDDIIVIFYY</sequence>
<keyword evidence="20" id="KW-1185">Reference proteome</keyword>
<accession>E0VG97</accession>
<keyword evidence="12" id="KW-0496">Mitochondrion</keyword>
<keyword evidence="8" id="KW-0999">Mitochondrion inner membrane</keyword>
<feature type="transmembrane region" description="Helical" evidence="17">
    <location>
        <begin position="79"/>
        <end position="100"/>
    </location>
</feature>
<dbReference type="RefSeq" id="XP_002425141.1">
    <property type="nucleotide sequence ID" value="XM_002425096.1"/>
</dbReference>
<dbReference type="VEuPathDB" id="VectorBase:PHUM176680"/>
<dbReference type="Pfam" id="PF10183">
    <property type="entry name" value="ESSS"/>
    <property type="match status" value="1"/>
</dbReference>
<dbReference type="HOGENOM" id="CLU_109862_1_0_1"/>
<dbReference type="InParanoid" id="E0VG97"/>
<organism>
    <name type="scientific">Pediculus humanus subsp. corporis</name>
    <name type="common">Body louse</name>
    <dbReference type="NCBI Taxonomy" id="121224"/>
    <lineage>
        <taxon>Eukaryota</taxon>
        <taxon>Metazoa</taxon>
        <taxon>Ecdysozoa</taxon>
        <taxon>Arthropoda</taxon>
        <taxon>Hexapoda</taxon>
        <taxon>Insecta</taxon>
        <taxon>Pterygota</taxon>
        <taxon>Neoptera</taxon>
        <taxon>Paraneoptera</taxon>
        <taxon>Psocodea</taxon>
        <taxon>Troctomorpha</taxon>
        <taxon>Phthiraptera</taxon>
        <taxon>Anoplura</taxon>
        <taxon>Pediculidae</taxon>
        <taxon>Pediculus</taxon>
    </lineage>
</organism>
<evidence type="ECO:0000256" key="7">
    <source>
        <dbReference type="ARBA" id="ARBA00022692"/>
    </source>
</evidence>
<evidence type="ECO:0000313" key="19">
    <source>
        <dbReference type="EnsemblMetazoa" id="PHUM176680-PA"/>
    </source>
</evidence>
<evidence type="ECO:0000256" key="13">
    <source>
        <dbReference type="ARBA" id="ARBA00023136"/>
    </source>
</evidence>
<evidence type="ECO:0000313" key="18">
    <source>
        <dbReference type="EMBL" id="EEB12403.1"/>
    </source>
</evidence>
<comment type="subunit">
    <text evidence="16">Complex I is composed of 45 different subunits. Interacts with BCAP31.</text>
</comment>
<evidence type="ECO:0000256" key="5">
    <source>
        <dbReference type="ARBA" id="ARBA00022448"/>
    </source>
</evidence>
<evidence type="ECO:0000256" key="8">
    <source>
        <dbReference type="ARBA" id="ARBA00022792"/>
    </source>
</evidence>
<dbReference type="KEGG" id="phu:Phum_PHUM176680"/>
<dbReference type="eggNOG" id="KOG4808">
    <property type="taxonomic scope" value="Eukaryota"/>
</dbReference>
<keyword evidence="13 17" id="KW-0472">Membrane</keyword>
<keyword evidence="6" id="KW-0679">Respiratory chain</keyword>
<evidence type="ECO:0000256" key="10">
    <source>
        <dbReference type="ARBA" id="ARBA00022982"/>
    </source>
</evidence>
<protein>
    <recommendedName>
        <fullName evidence="4">NADH dehydrogenase [ubiquinone] 1 beta subcomplex subunit 11, mitochondrial</fullName>
    </recommendedName>
    <alternativeName>
        <fullName evidence="15">Complex I-ESSS</fullName>
    </alternativeName>
    <alternativeName>
        <fullName evidence="14">NADH-ubiquinone oxidoreductase ESSS subunit</fullName>
    </alternativeName>
</protein>
<comment type="function">
    <text evidence="1">Accessory subunit of the mitochondrial membrane respiratory chain NADH dehydrogenase (Complex I), that is believed not to be involved in catalysis. Complex I functions in the transfer of electrons from NADH to the respiratory chain. The immediate electron acceptor for the enzyme is believed to be ubiquinone.</text>
</comment>
<dbReference type="FunCoup" id="E0VG97">
    <property type="interactions" value="382"/>
</dbReference>
<keyword evidence="7 17" id="KW-0812">Transmembrane</keyword>
<evidence type="ECO:0000256" key="3">
    <source>
        <dbReference type="ARBA" id="ARBA00008915"/>
    </source>
</evidence>
<dbReference type="EMBL" id="DS235133">
    <property type="protein sequence ID" value="EEB12403.1"/>
    <property type="molecule type" value="Genomic_DNA"/>
</dbReference>
<keyword evidence="5" id="KW-0813">Transport</keyword>
<keyword evidence="11 17" id="KW-1133">Transmembrane helix</keyword>
<name>E0VG97_PEDHC</name>
<dbReference type="CTD" id="8236796"/>
<evidence type="ECO:0000256" key="16">
    <source>
        <dbReference type="ARBA" id="ARBA00046528"/>
    </source>
</evidence>
<evidence type="ECO:0000313" key="20">
    <source>
        <dbReference type="Proteomes" id="UP000009046"/>
    </source>
</evidence>
<evidence type="ECO:0000256" key="14">
    <source>
        <dbReference type="ARBA" id="ARBA00030753"/>
    </source>
</evidence>
<dbReference type="GeneID" id="8236796"/>
<evidence type="ECO:0000256" key="12">
    <source>
        <dbReference type="ARBA" id="ARBA00023128"/>
    </source>
</evidence>
<evidence type="ECO:0000256" key="11">
    <source>
        <dbReference type="ARBA" id="ARBA00022989"/>
    </source>
</evidence>
<dbReference type="PANTHER" id="PTHR13327:SF0">
    <property type="entry name" value="NADH DEHYDROGENASE [UBIQUINONE] 1 BETA SUBCOMPLEX SUBUNIT 11, MITOCHONDRIAL"/>
    <property type="match status" value="1"/>
</dbReference>
<dbReference type="OrthoDB" id="5917019at2759"/>
<comment type="similarity">
    <text evidence="3">Belongs to the complex I NDUFB11 subunit family.</text>
</comment>
<gene>
    <name evidence="19" type="primary">8236796</name>
    <name evidence="18" type="ORF">Phum_PHUM176680</name>
</gene>
<evidence type="ECO:0000256" key="4">
    <source>
        <dbReference type="ARBA" id="ARBA00018632"/>
    </source>
</evidence>
<keyword evidence="9" id="KW-0809">Transit peptide</keyword>
<evidence type="ECO:0000256" key="1">
    <source>
        <dbReference type="ARBA" id="ARBA00003195"/>
    </source>
</evidence>
<evidence type="ECO:0000256" key="17">
    <source>
        <dbReference type="SAM" id="Phobius"/>
    </source>
</evidence>
<dbReference type="EMBL" id="AAZO01002050">
    <property type="status" value="NOT_ANNOTATED_CDS"/>
    <property type="molecule type" value="Genomic_DNA"/>
</dbReference>
<evidence type="ECO:0000256" key="9">
    <source>
        <dbReference type="ARBA" id="ARBA00022946"/>
    </source>
</evidence>
<dbReference type="Proteomes" id="UP000009046">
    <property type="component" value="Unassembled WGS sequence"/>
</dbReference>
<dbReference type="STRING" id="121224.E0VG97"/>
<evidence type="ECO:0000256" key="2">
    <source>
        <dbReference type="ARBA" id="ARBA00004434"/>
    </source>
</evidence>
<dbReference type="OMA" id="DTKPRYW"/>
<keyword evidence="10" id="KW-0249">Electron transport</keyword>
<dbReference type="InterPro" id="IPR019329">
    <property type="entry name" value="NADH_UbQ_OxRdtase_ESSS_su"/>
</dbReference>
<dbReference type="EnsemblMetazoa" id="PHUM176680-RA">
    <property type="protein sequence ID" value="PHUM176680-PA"/>
    <property type="gene ID" value="PHUM176680"/>
</dbReference>
<dbReference type="GO" id="GO:0005743">
    <property type="term" value="C:mitochondrial inner membrane"/>
    <property type="evidence" value="ECO:0007669"/>
    <property type="project" value="UniProtKB-SubCell"/>
</dbReference>
<reference evidence="18" key="1">
    <citation type="submission" date="2007-04" db="EMBL/GenBank/DDBJ databases">
        <title>Annotation of Pediculus humanus corporis strain USDA.</title>
        <authorList>
            <person name="Kirkness E."/>
            <person name="Hannick L."/>
            <person name="Hass B."/>
            <person name="Bruggner R."/>
            <person name="Lawson D."/>
            <person name="Bidwell S."/>
            <person name="Joardar V."/>
            <person name="Caler E."/>
            <person name="Walenz B."/>
            <person name="Inman J."/>
            <person name="Schobel S."/>
            <person name="Galinsky K."/>
            <person name="Amedeo P."/>
            <person name="Strausberg R."/>
        </authorList>
    </citation>
    <scope>NUCLEOTIDE SEQUENCE</scope>
    <source>
        <strain evidence="18">USDA</strain>
    </source>
</reference>
<evidence type="ECO:0000256" key="6">
    <source>
        <dbReference type="ARBA" id="ARBA00022660"/>
    </source>
</evidence>
<evidence type="ECO:0000256" key="15">
    <source>
        <dbReference type="ARBA" id="ARBA00031387"/>
    </source>
</evidence>
<reference evidence="19" key="3">
    <citation type="submission" date="2021-02" db="UniProtKB">
        <authorList>
            <consortium name="EnsemblMetazoa"/>
        </authorList>
    </citation>
    <scope>IDENTIFICATION</scope>
    <source>
        <strain evidence="19">USDA</strain>
    </source>
</reference>
<dbReference type="PANTHER" id="PTHR13327">
    <property type="entry name" value="NADH-UBIQUINONE OXIDOREDUCTASE ESSS SUBUNIT, MITOCHONDRIAL PRECURSOR"/>
    <property type="match status" value="1"/>
</dbReference>
<reference evidence="18" key="2">
    <citation type="submission" date="2007-04" db="EMBL/GenBank/DDBJ databases">
        <title>The genome of the human body louse.</title>
        <authorList>
            <consortium name="The Human Body Louse Genome Consortium"/>
            <person name="Kirkness E."/>
            <person name="Walenz B."/>
            <person name="Hass B."/>
            <person name="Bruggner R."/>
            <person name="Strausberg R."/>
        </authorList>
    </citation>
    <scope>NUCLEOTIDE SEQUENCE</scope>
    <source>
        <strain evidence="18">USDA</strain>
    </source>
</reference>